<dbReference type="InterPro" id="IPR000772">
    <property type="entry name" value="Ricin_B_lectin"/>
</dbReference>
<evidence type="ECO:0000313" key="5">
    <source>
        <dbReference type="Proteomes" id="UP000604046"/>
    </source>
</evidence>
<dbReference type="SMART" id="SM00458">
    <property type="entry name" value="RICIN"/>
    <property type="match status" value="1"/>
</dbReference>
<comment type="caution">
    <text evidence="4">The sequence shown here is derived from an EMBL/GenBank/DDBJ whole genome shotgun (WGS) entry which is preliminary data.</text>
</comment>
<accession>A0A812Q840</accession>
<dbReference type="Gene3D" id="2.80.10.50">
    <property type="match status" value="1"/>
</dbReference>
<dbReference type="Pfam" id="PF00652">
    <property type="entry name" value="Ricin_B_lectin"/>
    <property type="match status" value="1"/>
</dbReference>
<feature type="domain" description="Ricin B lectin" evidence="3">
    <location>
        <begin position="1296"/>
        <end position="1411"/>
    </location>
</feature>
<organism evidence="4 5">
    <name type="scientific">Symbiodinium natans</name>
    <dbReference type="NCBI Taxonomy" id="878477"/>
    <lineage>
        <taxon>Eukaryota</taxon>
        <taxon>Sar</taxon>
        <taxon>Alveolata</taxon>
        <taxon>Dinophyceae</taxon>
        <taxon>Suessiales</taxon>
        <taxon>Symbiodiniaceae</taxon>
        <taxon>Symbiodinium</taxon>
    </lineage>
</organism>
<dbReference type="Proteomes" id="UP000604046">
    <property type="component" value="Unassembled WGS sequence"/>
</dbReference>
<keyword evidence="5" id="KW-1185">Reference proteome</keyword>
<feature type="signal peptide" evidence="2">
    <location>
        <begin position="1"/>
        <end position="20"/>
    </location>
</feature>
<dbReference type="PROSITE" id="PS50231">
    <property type="entry name" value="RICIN_B_LECTIN"/>
    <property type="match status" value="1"/>
</dbReference>
<dbReference type="InterPro" id="IPR035992">
    <property type="entry name" value="Ricin_B-like_lectins"/>
</dbReference>
<keyword evidence="2" id="KW-0732">Signal</keyword>
<evidence type="ECO:0000313" key="4">
    <source>
        <dbReference type="EMBL" id="CAE7360582.1"/>
    </source>
</evidence>
<reference evidence="4" key="1">
    <citation type="submission" date="2021-02" db="EMBL/GenBank/DDBJ databases">
        <authorList>
            <person name="Dougan E. K."/>
            <person name="Rhodes N."/>
            <person name="Thang M."/>
            <person name="Chan C."/>
        </authorList>
    </citation>
    <scope>NUCLEOTIDE SEQUENCE</scope>
</reference>
<protein>
    <recommendedName>
        <fullName evidence="3">Ricin B lectin domain-containing protein</fullName>
    </recommendedName>
</protein>
<dbReference type="EMBL" id="CAJNDS010002176">
    <property type="protein sequence ID" value="CAE7360582.1"/>
    <property type="molecule type" value="Genomic_DNA"/>
</dbReference>
<evidence type="ECO:0000259" key="3">
    <source>
        <dbReference type="SMART" id="SM00458"/>
    </source>
</evidence>
<sequence>MSRPLLSCIVSIAIAALVNASLEESCPASLESQARVLLQHKVAETQLEVQAEELTEEPAPLKMRAEEREGEGQGKKDNEALAVYSPLTLHNMLKPAGGKPPGAHMVPPATVQDGHFELCHAQPGNALGQVSEGLNVSSSWNEVGASCTTSEVVLFYPGETSSGFPTFSTSCCPANKEICAGCAKLNGAKTGCEVCRGGFTLRSDKTCMACVDVPGWVNKAGESCITASCTNEKYQGISAQDACCSCGGGQKEGTKFTYYVAPLAIGSTQVTGYPVPRTGSRYSVDKDCELSKYGLTINSHTGALQLSPSCSVVGCGAAEPIEVKCTIFAEKDFGSMMGAISSSAPLEVFAEDVSYGSAPIVFTSVSAPASIAPAVNPALAGGEFGGLTCVPDVTSWLSLDSATGKLSLDSANIFGNEGGVKDEKGNNIGAGAVCSVEKGGAKGSVAVMFPLLSIQGPLYSYQRGEVVYATVGETSPVLPDLSVTQGHATVAPSVPPTRYSISCSGTGFAFDELTGLATWEGHQIFQLDVANGDFQLNPEESLTRSLDHTGDSATRRSIGPLSCTIFKHWEYPPMGRGLALHHELQIELRDHTCWAKKVRSFATRHLKGTRPSRKSGDPGSLDDDFCRSICREEASCTHWAVVSGKCYSYSGVCTSAVVNDNACAHKRVTVTERYPGCGERHSCLDIQLPGYHYISGKYCPNGENADRDPNLGPVYFKTGLTIEESFWLARLNDHLCMWAIMKPNPSQDYENGTSAYVELHGDRVACLTGVVDLVTDIFGSVQKDLSVTGLPKAVAGATGKVAAPGCVSPNVTVDDSEDEDEDENEQSVMPLVLDDPASDQPDDHWLHPCECVPPDWGPLPPVNGQVLSDIPAGSGNSFMPGPTLIVGGQFACEQEHLTSVIMEDPESDGFAEGYCHTQCATSNCNFYWEGEVLSSTQCRLYSQCKELVREVGIVGNLYGMTYSKVCKVADPALCWKVTKRRSFLGAGDDTYSCLFQDLVQQCDHKLMLGGLGVESCGQCEYGSSSSRSKKTPLPASFEHGQSLRASCWAERFTSGLAVTAQETMSCVAGAWVNSHNKPGLEGFACFACIQVVSKTYAELDSKIKQELFFASKMKVTLTVDARTRRTVTSSGNLRTGWPDVFTADVMPGAADTMRRYRSVTHPGQCLRAESHRLGATRCAEAESDQLLEAEELSSLLWDEFKTSADVPGKQQASLLNRGTAPTTLRSFHMRASCEEHALASVELNVFSGARLGMSATCTAASTYGNPVEHVISVPGAVTITSISEGTCLSIHVIVPWHLKQPTLSQCMDAHVDNQNVYIHSCHDGLNQLWYMLEGNIISLLDHKCLDYHTGTENVYMHECHGGTNQKWYFEEGTKRIRSKVDHKCLFFDFLNGQNIKVSECDDNDLQQFDREEVTSRAFTIGLHLDCSESEFEEITVEPVNSEEKFRLRNSPRTFPGEFRWKNDEKKIQNVATGKCLEAKTLGRVEE</sequence>
<dbReference type="SUPFAM" id="SSF50370">
    <property type="entry name" value="Ricin B-like lectins"/>
    <property type="match status" value="1"/>
</dbReference>
<proteinExistence type="predicted"/>
<gene>
    <name evidence="4" type="ORF">SNAT2548_LOCUS19371</name>
</gene>
<name>A0A812Q840_9DINO</name>
<evidence type="ECO:0000256" key="2">
    <source>
        <dbReference type="SAM" id="SignalP"/>
    </source>
</evidence>
<feature type="non-terminal residue" evidence="4">
    <location>
        <position position="1486"/>
    </location>
</feature>
<feature type="chain" id="PRO_5032928074" description="Ricin B lectin domain-containing protein" evidence="2">
    <location>
        <begin position="21"/>
        <end position="1486"/>
    </location>
</feature>
<evidence type="ECO:0000256" key="1">
    <source>
        <dbReference type="SAM" id="MobiDB-lite"/>
    </source>
</evidence>
<feature type="compositionally biased region" description="Basic and acidic residues" evidence="1">
    <location>
        <begin position="63"/>
        <end position="76"/>
    </location>
</feature>
<feature type="region of interest" description="Disordered" evidence="1">
    <location>
        <begin position="52"/>
        <end position="76"/>
    </location>
</feature>